<accession>A0A1F5UVT7</accession>
<name>A0A1F5UVT7_FRAXR</name>
<comment type="caution">
    <text evidence="2">The sequence shown here is derived from an EMBL/GenBank/DDBJ whole genome shotgun (WGS) entry which is preliminary data.</text>
</comment>
<keyword evidence="1" id="KW-1133">Transmembrane helix</keyword>
<dbReference type="Proteomes" id="UP000179157">
    <property type="component" value="Unassembled WGS sequence"/>
</dbReference>
<dbReference type="EMBL" id="MFGX01000059">
    <property type="protein sequence ID" value="OGF55265.1"/>
    <property type="molecule type" value="Genomic_DNA"/>
</dbReference>
<evidence type="ECO:0000313" key="2">
    <source>
        <dbReference type="EMBL" id="OGF55265.1"/>
    </source>
</evidence>
<reference evidence="2 3" key="1">
    <citation type="journal article" date="2016" name="Nat. Commun.">
        <title>Thousands of microbial genomes shed light on interconnected biogeochemical processes in an aquifer system.</title>
        <authorList>
            <person name="Anantharaman K."/>
            <person name="Brown C.T."/>
            <person name="Hug L.A."/>
            <person name="Sharon I."/>
            <person name="Castelle C.J."/>
            <person name="Probst A.J."/>
            <person name="Thomas B.C."/>
            <person name="Singh A."/>
            <person name="Wilkins M.J."/>
            <person name="Karaoz U."/>
            <person name="Brodie E.L."/>
            <person name="Williams K.H."/>
            <person name="Hubbard S.S."/>
            <person name="Banfield J.F."/>
        </authorList>
    </citation>
    <scope>NUCLEOTIDE SEQUENCE [LARGE SCALE GENOMIC DNA]</scope>
    <source>
        <strain evidence="3">RBG_16_55_9</strain>
    </source>
</reference>
<dbReference type="AlphaFoldDB" id="A0A1F5UVT7"/>
<gene>
    <name evidence="2" type="ORF">A2Z21_09290</name>
</gene>
<keyword evidence="1" id="KW-0472">Membrane</keyword>
<proteinExistence type="predicted"/>
<sequence length="109" mass="12931">MRWLEFAFATLTFPFVLLIYLVAALWLLPYVLLSKPYRLHWKETRQHQREEEGPSASPFSRQLASLRVAGFLALPIKPIFAFMDWVERRPTVRPLRSLKIEKPLKDEHI</sequence>
<protein>
    <submittedName>
        <fullName evidence="2">Uncharacterized protein</fullName>
    </submittedName>
</protein>
<organism evidence="2 3">
    <name type="scientific">Fraserbacteria sp. (strain RBG_16_55_9)</name>
    <dbReference type="NCBI Taxonomy" id="1817864"/>
    <lineage>
        <taxon>Bacteria</taxon>
        <taxon>Candidatus Fraseribacteriota</taxon>
    </lineage>
</organism>
<evidence type="ECO:0000313" key="3">
    <source>
        <dbReference type="Proteomes" id="UP000179157"/>
    </source>
</evidence>
<feature type="transmembrane region" description="Helical" evidence="1">
    <location>
        <begin position="6"/>
        <end position="33"/>
    </location>
</feature>
<keyword evidence="1" id="KW-0812">Transmembrane</keyword>
<evidence type="ECO:0000256" key="1">
    <source>
        <dbReference type="SAM" id="Phobius"/>
    </source>
</evidence>